<dbReference type="InterPro" id="IPR029058">
    <property type="entry name" value="AB_hydrolase_fold"/>
</dbReference>
<gene>
    <name evidence="3" type="ORF">AMAG_03877</name>
</gene>
<dbReference type="Proteomes" id="UP000054350">
    <property type="component" value="Unassembled WGS sequence"/>
</dbReference>
<evidence type="ECO:0000259" key="2">
    <source>
        <dbReference type="Pfam" id="PF03959"/>
    </source>
</evidence>
<dbReference type="InterPro" id="IPR050593">
    <property type="entry name" value="LovG"/>
</dbReference>
<feature type="domain" description="Serine hydrolase" evidence="2">
    <location>
        <begin position="5"/>
        <end position="221"/>
    </location>
</feature>
<dbReference type="InterPro" id="IPR005645">
    <property type="entry name" value="FSH-like_dom"/>
</dbReference>
<dbReference type="AlphaFoldDB" id="A0A0L0SB57"/>
<evidence type="ECO:0000256" key="1">
    <source>
        <dbReference type="ARBA" id="ARBA00022801"/>
    </source>
</evidence>
<dbReference type="Gene3D" id="3.40.50.1820">
    <property type="entry name" value="alpha/beta hydrolase"/>
    <property type="match status" value="1"/>
</dbReference>
<dbReference type="GO" id="GO:0005737">
    <property type="term" value="C:cytoplasm"/>
    <property type="evidence" value="ECO:0007669"/>
    <property type="project" value="TreeGrafter"/>
</dbReference>
<dbReference type="PANTHER" id="PTHR48070:SF6">
    <property type="entry name" value="ESTERASE OVCA2"/>
    <property type="match status" value="1"/>
</dbReference>
<dbReference type="STRING" id="578462.A0A0L0SB57"/>
<dbReference type="SUPFAM" id="SSF53474">
    <property type="entry name" value="alpha/beta-Hydrolases"/>
    <property type="match status" value="1"/>
</dbReference>
<organism evidence="3 4">
    <name type="scientific">Allomyces macrogynus (strain ATCC 38327)</name>
    <name type="common">Allomyces javanicus var. macrogynus</name>
    <dbReference type="NCBI Taxonomy" id="578462"/>
    <lineage>
        <taxon>Eukaryota</taxon>
        <taxon>Fungi</taxon>
        <taxon>Fungi incertae sedis</taxon>
        <taxon>Blastocladiomycota</taxon>
        <taxon>Blastocladiomycetes</taxon>
        <taxon>Blastocladiales</taxon>
        <taxon>Blastocladiaceae</taxon>
        <taxon>Allomyces</taxon>
    </lineage>
</organism>
<name>A0A0L0SB57_ALLM3</name>
<reference evidence="4" key="2">
    <citation type="submission" date="2009-11" db="EMBL/GenBank/DDBJ databases">
        <title>The Genome Sequence of Allomyces macrogynus strain ATCC 38327.</title>
        <authorList>
            <consortium name="The Broad Institute Genome Sequencing Platform"/>
            <person name="Russ C."/>
            <person name="Cuomo C."/>
            <person name="Shea T."/>
            <person name="Young S.K."/>
            <person name="Zeng Q."/>
            <person name="Koehrsen M."/>
            <person name="Haas B."/>
            <person name="Borodovsky M."/>
            <person name="Guigo R."/>
            <person name="Alvarado L."/>
            <person name="Berlin A."/>
            <person name="Borenstein D."/>
            <person name="Chen Z."/>
            <person name="Engels R."/>
            <person name="Freedman E."/>
            <person name="Gellesch M."/>
            <person name="Goldberg J."/>
            <person name="Griggs A."/>
            <person name="Gujja S."/>
            <person name="Heiman D."/>
            <person name="Hepburn T."/>
            <person name="Howarth C."/>
            <person name="Jen D."/>
            <person name="Larson L."/>
            <person name="Lewis B."/>
            <person name="Mehta T."/>
            <person name="Park D."/>
            <person name="Pearson M."/>
            <person name="Roberts A."/>
            <person name="Saif S."/>
            <person name="Shenoy N."/>
            <person name="Sisk P."/>
            <person name="Stolte C."/>
            <person name="Sykes S."/>
            <person name="Walk T."/>
            <person name="White J."/>
            <person name="Yandava C."/>
            <person name="Burger G."/>
            <person name="Gray M.W."/>
            <person name="Holland P.W.H."/>
            <person name="King N."/>
            <person name="Lang F.B.F."/>
            <person name="Roger A.J."/>
            <person name="Ruiz-Trillo I."/>
            <person name="Lander E."/>
            <person name="Nusbaum C."/>
        </authorList>
    </citation>
    <scope>NUCLEOTIDE SEQUENCE [LARGE SCALE GENOMIC DNA]</scope>
    <source>
        <strain evidence="4">ATCC 38327</strain>
    </source>
</reference>
<dbReference type="EMBL" id="GG745334">
    <property type="protein sequence ID" value="KNE59620.1"/>
    <property type="molecule type" value="Genomic_DNA"/>
</dbReference>
<protein>
    <recommendedName>
        <fullName evidence="2">Serine hydrolase domain-containing protein</fullName>
    </recommendedName>
</protein>
<keyword evidence="1" id="KW-0378">Hydrolase</keyword>
<dbReference type="eggNOG" id="KOG2551">
    <property type="taxonomic scope" value="Eukaryota"/>
</dbReference>
<sequence>MMTASRPLRVLCLHGYHQNATVFAKSTTVLREALKDRAEFVYVTAPSYVQGYMPSNDSDPKKNEGRRAWWNFDDTTAMFKYIGADESLEYLAQVFRDQGPFDGIFGFSQGSIAAGLVTLLVAQGQMPPLAPAADIPPLKFAILVGGHPSRAHAHRIYYPSACLDGGRAPPCTTPTLHMWGHRDDVVPAARSAQLARAFANPVVFTHDGAHYVPQDAAAIEAVTRFLDAVVPRARM</sequence>
<evidence type="ECO:0000313" key="3">
    <source>
        <dbReference type="EMBL" id="KNE59620.1"/>
    </source>
</evidence>
<dbReference type="GO" id="GO:0005634">
    <property type="term" value="C:nucleus"/>
    <property type="evidence" value="ECO:0007669"/>
    <property type="project" value="TreeGrafter"/>
</dbReference>
<dbReference type="OrthoDB" id="414698at2759"/>
<keyword evidence="4" id="KW-1185">Reference proteome</keyword>
<dbReference type="VEuPathDB" id="FungiDB:AMAG_03877"/>
<dbReference type="PANTHER" id="PTHR48070">
    <property type="entry name" value="ESTERASE OVCA2"/>
    <property type="match status" value="1"/>
</dbReference>
<reference evidence="3 4" key="1">
    <citation type="submission" date="2009-11" db="EMBL/GenBank/DDBJ databases">
        <title>Annotation of Allomyces macrogynus ATCC 38327.</title>
        <authorList>
            <consortium name="The Broad Institute Genome Sequencing Platform"/>
            <person name="Russ C."/>
            <person name="Cuomo C."/>
            <person name="Burger G."/>
            <person name="Gray M.W."/>
            <person name="Holland P.W.H."/>
            <person name="King N."/>
            <person name="Lang F.B.F."/>
            <person name="Roger A.J."/>
            <person name="Ruiz-Trillo I."/>
            <person name="Young S.K."/>
            <person name="Zeng Q."/>
            <person name="Gargeya S."/>
            <person name="Fitzgerald M."/>
            <person name="Haas B."/>
            <person name="Abouelleil A."/>
            <person name="Alvarado L."/>
            <person name="Arachchi H.M."/>
            <person name="Berlin A."/>
            <person name="Chapman S.B."/>
            <person name="Gearin G."/>
            <person name="Goldberg J."/>
            <person name="Griggs A."/>
            <person name="Gujja S."/>
            <person name="Hansen M."/>
            <person name="Heiman D."/>
            <person name="Howarth C."/>
            <person name="Larimer J."/>
            <person name="Lui A."/>
            <person name="MacDonald P.J.P."/>
            <person name="McCowen C."/>
            <person name="Montmayeur A."/>
            <person name="Murphy C."/>
            <person name="Neiman D."/>
            <person name="Pearson M."/>
            <person name="Priest M."/>
            <person name="Roberts A."/>
            <person name="Saif S."/>
            <person name="Shea T."/>
            <person name="Sisk P."/>
            <person name="Stolte C."/>
            <person name="Sykes S."/>
            <person name="Wortman J."/>
            <person name="Nusbaum C."/>
            <person name="Birren B."/>
        </authorList>
    </citation>
    <scope>NUCLEOTIDE SEQUENCE [LARGE SCALE GENOMIC DNA]</scope>
    <source>
        <strain evidence="3 4">ATCC 38327</strain>
    </source>
</reference>
<dbReference type="GO" id="GO:0016787">
    <property type="term" value="F:hydrolase activity"/>
    <property type="evidence" value="ECO:0007669"/>
    <property type="project" value="UniProtKB-KW"/>
</dbReference>
<proteinExistence type="predicted"/>
<evidence type="ECO:0000313" key="4">
    <source>
        <dbReference type="Proteomes" id="UP000054350"/>
    </source>
</evidence>
<dbReference type="Pfam" id="PF03959">
    <property type="entry name" value="FSH1"/>
    <property type="match status" value="1"/>
</dbReference>
<accession>A0A0L0SB57</accession>
<dbReference type="OMA" id="FEHPGGH"/>